<dbReference type="OrthoDB" id="10265785at2759"/>
<evidence type="ECO:0000313" key="6">
    <source>
        <dbReference type="Proteomes" id="UP000224567"/>
    </source>
</evidence>
<dbReference type="GO" id="GO:0004386">
    <property type="term" value="F:helicase activity"/>
    <property type="evidence" value="ECO:0007669"/>
    <property type="project" value="UniProtKB-KW"/>
</dbReference>
<dbReference type="GO" id="GO:0003743">
    <property type="term" value="F:translation initiation factor activity"/>
    <property type="evidence" value="ECO:0007669"/>
    <property type="project" value="UniProtKB-KW"/>
</dbReference>
<dbReference type="PROSITE" id="PS51192">
    <property type="entry name" value="HELICASE_ATP_BIND_1"/>
    <property type="match status" value="1"/>
</dbReference>
<dbReference type="Pfam" id="PF00270">
    <property type="entry name" value="DEAD"/>
    <property type="match status" value="1"/>
</dbReference>
<keyword evidence="1" id="KW-0378">Hydrolase</keyword>
<dbReference type="InterPro" id="IPR011545">
    <property type="entry name" value="DEAD/DEAH_box_helicase_dom"/>
</dbReference>
<accession>A0A2G2V8V6</accession>
<dbReference type="InterPro" id="IPR014001">
    <property type="entry name" value="Helicase_ATP-bd"/>
</dbReference>
<sequence length="226" mass="25346">MEGEMHNAEVQGPCNEHQTTTEEKIASQCEVVQQIYLRAEINQLHHQIVQSATKRIIQFCSKVLQQLIDSDVVHCQVLFLASTSERVHQIKNVMQALGGGHGLKIHACVDGNSIEEDKHILSAGVHLVVGTPSRVSDLLRTQNQALHSDHVRMFVLDEPDEMLSKGFDRQIHNILPRLPGNVEVVALYPTMPEDALEIARKLMNKPVTMNSWQSIVFLEPSTVEHS</sequence>
<dbReference type="STRING" id="33114.A0A2G2V8V6"/>
<dbReference type="Proteomes" id="UP000224567">
    <property type="component" value="Unassembled WGS sequence"/>
</dbReference>
<dbReference type="GO" id="GO:0016787">
    <property type="term" value="F:hydrolase activity"/>
    <property type="evidence" value="ECO:0007669"/>
    <property type="project" value="UniProtKB-KW"/>
</dbReference>
<reference evidence="5 6" key="1">
    <citation type="journal article" date="2017" name="Genome Biol.">
        <title>New reference genome sequences of hot pepper reveal the massive evolution of plant disease-resistance genes by retroduplication.</title>
        <authorList>
            <person name="Kim S."/>
            <person name="Park J."/>
            <person name="Yeom S.I."/>
            <person name="Kim Y.M."/>
            <person name="Seo E."/>
            <person name="Kim K.T."/>
            <person name="Kim M.S."/>
            <person name="Lee J.M."/>
            <person name="Cheong K."/>
            <person name="Shin H.S."/>
            <person name="Kim S.B."/>
            <person name="Han K."/>
            <person name="Lee J."/>
            <person name="Park M."/>
            <person name="Lee H.A."/>
            <person name="Lee H.Y."/>
            <person name="Lee Y."/>
            <person name="Oh S."/>
            <person name="Lee J.H."/>
            <person name="Choi E."/>
            <person name="Choi E."/>
            <person name="Lee S.E."/>
            <person name="Jeon J."/>
            <person name="Kim H."/>
            <person name="Choi G."/>
            <person name="Song H."/>
            <person name="Lee J."/>
            <person name="Lee S.C."/>
            <person name="Kwon J.K."/>
            <person name="Lee H.Y."/>
            <person name="Koo N."/>
            <person name="Hong Y."/>
            <person name="Kim R.W."/>
            <person name="Kang W.H."/>
            <person name="Huh J.H."/>
            <person name="Kang B.C."/>
            <person name="Yang T.J."/>
            <person name="Lee Y.H."/>
            <person name="Bennetzen J.L."/>
            <person name="Choi D."/>
        </authorList>
    </citation>
    <scope>NUCLEOTIDE SEQUENCE [LARGE SCALE GENOMIC DNA]</scope>
    <source>
        <strain evidence="6">cv. PBC81</strain>
    </source>
</reference>
<keyword evidence="3" id="KW-0694">RNA-binding</keyword>
<dbReference type="InterPro" id="IPR027417">
    <property type="entry name" value="P-loop_NTPase"/>
</dbReference>
<dbReference type="GO" id="GO:0003723">
    <property type="term" value="F:RNA binding"/>
    <property type="evidence" value="ECO:0007669"/>
    <property type="project" value="UniProtKB-KW"/>
</dbReference>
<dbReference type="GO" id="GO:0005524">
    <property type="term" value="F:ATP binding"/>
    <property type="evidence" value="ECO:0007669"/>
    <property type="project" value="InterPro"/>
</dbReference>
<keyword evidence="5" id="KW-0396">Initiation factor</keyword>
<evidence type="ECO:0000256" key="2">
    <source>
        <dbReference type="ARBA" id="ARBA00022806"/>
    </source>
</evidence>
<keyword evidence="6" id="KW-1185">Reference proteome</keyword>
<organism evidence="5 6">
    <name type="scientific">Capsicum baccatum</name>
    <name type="common">Peruvian pepper</name>
    <dbReference type="NCBI Taxonomy" id="33114"/>
    <lineage>
        <taxon>Eukaryota</taxon>
        <taxon>Viridiplantae</taxon>
        <taxon>Streptophyta</taxon>
        <taxon>Embryophyta</taxon>
        <taxon>Tracheophyta</taxon>
        <taxon>Spermatophyta</taxon>
        <taxon>Magnoliopsida</taxon>
        <taxon>eudicotyledons</taxon>
        <taxon>Gunneridae</taxon>
        <taxon>Pentapetalae</taxon>
        <taxon>asterids</taxon>
        <taxon>lamiids</taxon>
        <taxon>Solanales</taxon>
        <taxon>Solanaceae</taxon>
        <taxon>Solanoideae</taxon>
        <taxon>Capsiceae</taxon>
        <taxon>Capsicum</taxon>
    </lineage>
</organism>
<dbReference type="PANTHER" id="PTHR47958">
    <property type="entry name" value="ATP-DEPENDENT RNA HELICASE DBP3"/>
    <property type="match status" value="1"/>
</dbReference>
<keyword evidence="2" id="KW-0547">Nucleotide-binding</keyword>
<evidence type="ECO:0000256" key="1">
    <source>
        <dbReference type="ARBA" id="ARBA00022801"/>
    </source>
</evidence>
<protein>
    <submittedName>
        <fullName evidence="5">Eukaryotic initiation factor 4A-2</fullName>
    </submittedName>
</protein>
<keyword evidence="2" id="KW-0347">Helicase</keyword>
<dbReference type="SUPFAM" id="SSF52540">
    <property type="entry name" value="P-loop containing nucleoside triphosphate hydrolases"/>
    <property type="match status" value="1"/>
</dbReference>
<dbReference type="EMBL" id="MLFT02000115">
    <property type="protein sequence ID" value="PHT29406.1"/>
    <property type="molecule type" value="Genomic_DNA"/>
</dbReference>
<proteinExistence type="predicted"/>
<evidence type="ECO:0000313" key="5">
    <source>
        <dbReference type="EMBL" id="PHT29406.1"/>
    </source>
</evidence>
<evidence type="ECO:0000259" key="4">
    <source>
        <dbReference type="PROSITE" id="PS51192"/>
    </source>
</evidence>
<comment type="caution">
    <text evidence="5">The sequence shown here is derived from an EMBL/GenBank/DDBJ whole genome shotgun (WGS) entry which is preliminary data.</text>
</comment>
<feature type="domain" description="Helicase ATP-binding" evidence="4">
    <location>
        <begin position="57"/>
        <end position="209"/>
    </location>
</feature>
<dbReference type="SMART" id="SM00487">
    <property type="entry name" value="DEXDc"/>
    <property type="match status" value="1"/>
</dbReference>
<evidence type="ECO:0000256" key="3">
    <source>
        <dbReference type="ARBA" id="ARBA00022884"/>
    </source>
</evidence>
<reference evidence="6" key="2">
    <citation type="journal article" date="2017" name="J. Anim. Genet.">
        <title>Multiple reference genome sequences of hot pepper reveal the massive evolution of plant disease resistance genes by retroduplication.</title>
        <authorList>
            <person name="Kim S."/>
            <person name="Park J."/>
            <person name="Yeom S.-I."/>
            <person name="Kim Y.-M."/>
            <person name="Seo E."/>
            <person name="Kim K.-T."/>
            <person name="Kim M.-S."/>
            <person name="Lee J.M."/>
            <person name="Cheong K."/>
            <person name="Shin H.-S."/>
            <person name="Kim S.-B."/>
            <person name="Han K."/>
            <person name="Lee J."/>
            <person name="Park M."/>
            <person name="Lee H.-A."/>
            <person name="Lee H.-Y."/>
            <person name="Lee Y."/>
            <person name="Oh S."/>
            <person name="Lee J.H."/>
            <person name="Choi E."/>
            <person name="Choi E."/>
            <person name="Lee S.E."/>
            <person name="Jeon J."/>
            <person name="Kim H."/>
            <person name="Choi G."/>
            <person name="Song H."/>
            <person name="Lee J."/>
            <person name="Lee S.-C."/>
            <person name="Kwon J.-K."/>
            <person name="Lee H.-Y."/>
            <person name="Koo N."/>
            <person name="Hong Y."/>
            <person name="Kim R.W."/>
            <person name="Kang W.-H."/>
            <person name="Huh J.H."/>
            <person name="Kang B.-C."/>
            <person name="Yang T.-J."/>
            <person name="Lee Y.-H."/>
            <person name="Bennetzen J.L."/>
            <person name="Choi D."/>
        </authorList>
    </citation>
    <scope>NUCLEOTIDE SEQUENCE [LARGE SCALE GENOMIC DNA]</scope>
    <source>
        <strain evidence="6">cv. PBC81</strain>
    </source>
</reference>
<keyword evidence="2" id="KW-0067">ATP-binding</keyword>
<dbReference type="AlphaFoldDB" id="A0A2G2V8V6"/>
<name>A0A2G2V8V6_CAPBA</name>
<dbReference type="Gene3D" id="3.40.50.300">
    <property type="entry name" value="P-loop containing nucleotide triphosphate hydrolases"/>
    <property type="match status" value="1"/>
</dbReference>
<gene>
    <name evidence="5" type="ORF">CQW23_31005</name>
</gene>
<keyword evidence="5" id="KW-0648">Protein biosynthesis</keyword>